<sequence>MTSPSRSEQLTADVPETRVDSSQLVETYAEGLMDDLFEDVDRLLEGDLSAYSELGLRPEWAPQQPLRGGAVTIPVTLLPALQAASDLSEQVEPASPPPSGEELTQQRQLTYLTLAAICLSILAALGFWLGQQRGDGLVGGQTVEAPAPTEEEAFIAYAQQSLNTISGQSVAQQASAGTVLTVPVPAPVPTDASAPPATSNPSNGVIERVFVPVYQPLQMAAPAPSVNGPLAVQQLPVLPGRGVATVPGATTPATSSTIPNISPNSTAVLVGILELGERSAALFEINDAPQRVYVGENIGTTGWKLESASNQEVIVSRDGQERSIYVGQRF</sequence>
<gene>
    <name evidence="2" type="ORF">IQ241_08195</name>
</gene>
<keyword evidence="1" id="KW-0812">Transmembrane</keyword>
<dbReference type="EMBL" id="JADEXG010000014">
    <property type="protein sequence ID" value="MBE9077275.1"/>
    <property type="molecule type" value="Genomic_DNA"/>
</dbReference>
<protein>
    <recommendedName>
        <fullName evidence="4">Type II secretion system protein GspC N-terminal domain-containing protein</fullName>
    </recommendedName>
</protein>
<dbReference type="Proteomes" id="UP000636505">
    <property type="component" value="Unassembled WGS sequence"/>
</dbReference>
<name>A0A8J7A722_9CYAN</name>
<evidence type="ECO:0008006" key="4">
    <source>
        <dbReference type="Google" id="ProtNLM"/>
    </source>
</evidence>
<keyword evidence="1" id="KW-1133">Transmembrane helix</keyword>
<dbReference type="RefSeq" id="WP_193905936.1">
    <property type="nucleotide sequence ID" value="NZ_JADEXG010000014.1"/>
</dbReference>
<comment type="caution">
    <text evidence="2">The sequence shown here is derived from an EMBL/GenBank/DDBJ whole genome shotgun (WGS) entry which is preliminary data.</text>
</comment>
<reference evidence="2" key="1">
    <citation type="submission" date="2020-10" db="EMBL/GenBank/DDBJ databases">
        <authorList>
            <person name="Castelo-Branco R."/>
            <person name="Eusebio N."/>
            <person name="Adriana R."/>
            <person name="Vieira A."/>
            <person name="Brugerolle De Fraissinette N."/>
            <person name="Rezende De Castro R."/>
            <person name="Schneider M.P."/>
            <person name="Vasconcelos V."/>
            <person name="Leao P.N."/>
        </authorList>
    </citation>
    <scope>NUCLEOTIDE SEQUENCE</scope>
    <source>
        <strain evidence="2">LEGE 07310</strain>
    </source>
</reference>
<keyword evidence="3" id="KW-1185">Reference proteome</keyword>
<organism evidence="2 3">
    <name type="scientific">Vasconcelosia minhoensis LEGE 07310</name>
    <dbReference type="NCBI Taxonomy" id="915328"/>
    <lineage>
        <taxon>Bacteria</taxon>
        <taxon>Bacillati</taxon>
        <taxon>Cyanobacteriota</taxon>
        <taxon>Cyanophyceae</taxon>
        <taxon>Nodosilineales</taxon>
        <taxon>Cymatolegaceae</taxon>
        <taxon>Vasconcelosia</taxon>
        <taxon>Vasconcelosia minhoensis</taxon>
    </lineage>
</organism>
<keyword evidence="1" id="KW-0472">Membrane</keyword>
<evidence type="ECO:0000256" key="1">
    <source>
        <dbReference type="SAM" id="Phobius"/>
    </source>
</evidence>
<proteinExistence type="predicted"/>
<feature type="transmembrane region" description="Helical" evidence="1">
    <location>
        <begin position="109"/>
        <end position="129"/>
    </location>
</feature>
<dbReference type="AlphaFoldDB" id="A0A8J7A722"/>
<evidence type="ECO:0000313" key="3">
    <source>
        <dbReference type="Proteomes" id="UP000636505"/>
    </source>
</evidence>
<evidence type="ECO:0000313" key="2">
    <source>
        <dbReference type="EMBL" id="MBE9077275.1"/>
    </source>
</evidence>
<accession>A0A8J7A722</accession>